<organism evidence="1 2">
    <name type="scientific">Mycena alexandri</name>
    <dbReference type="NCBI Taxonomy" id="1745969"/>
    <lineage>
        <taxon>Eukaryota</taxon>
        <taxon>Fungi</taxon>
        <taxon>Dikarya</taxon>
        <taxon>Basidiomycota</taxon>
        <taxon>Agaricomycotina</taxon>
        <taxon>Agaricomycetes</taxon>
        <taxon>Agaricomycetidae</taxon>
        <taxon>Agaricales</taxon>
        <taxon>Marasmiineae</taxon>
        <taxon>Mycenaceae</taxon>
        <taxon>Mycena</taxon>
    </lineage>
</organism>
<protein>
    <submittedName>
        <fullName evidence="1">Uncharacterized protein</fullName>
    </submittedName>
</protein>
<gene>
    <name evidence="1" type="ORF">C8F04DRAFT_1192947</name>
</gene>
<comment type="caution">
    <text evidence="1">The sequence shown here is derived from an EMBL/GenBank/DDBJ whole genome shotgun (WGS) entry which is preliminary data.</text>
</comment>
<reference evidence="1" key="1">
    <citation type="submission" date="2023-03" db="EMBL/GenBank/DDBJ databases">
        <title>Massive genome expansion in bonnet fungi (Mycena s.s.) driven by repeated elements and novel gene families across ecological guilds.</title>
        <authorList>
            <consortium name="Lawrence Berkeley National Laboratory"/>
            <person name="Harder C.B."/>
            <person name="Miyauchi S."/>
            <person name="Viragh M."/>
            <person name="Kuo A."/>
            <person name="Thoen E."/>
            <person name="Andreopoulos B."/>
            <person name="Lu D."/>
            <person name="Skrede I."/>
            <person name="Drula E."/>
            <person name="Henrissat B."/>
            <person name="Morin E."/>
            <person name="Kohler A."/>
            <person name="Barry K."/>
            <person name="LaButti K."/>
            <person name="Morin E."/>
            <person name="Salamov A."/>
            <person name="Lipzen A."/>
            <person name="Mereny Z."/>
            <person name="Hegedus B."/>
            <person name="Baldrian P."/>
            <person name="Stursova M."/>
            <person name="Weitz H."/>
            <person name="Taylor A."/>
            <person name="Grigoriev I.V."/>
            <person name="Nagy L.G."/>
            <person name="Martin F."/>
            <person name="Kauserud H."/>
        </authorList>
    </citation>
    <scope>NUCLEOTIDE SEQUENCE</scope>
    <source>
        <strain evidence="1">CBHHK200</strain>
    </source>
</reference>
<keyword evidence="2" id="KW-1185">Reference proteome</keyword>
<name>A0AAD6SCX6_9AGAR</name>
<evidence type="ECO:0000313" key="2">
    <source>
        <dbReference type="Proteomes" id="UP001218188"/>
    </source>
</evidence>
<accession>A0AAD6SCX6</accession>
<dbReference type="EMBL" id="JARJCM010000179">
    <property type="protein sequence ID" value="KAJ7023890.1"/>
    <property type="molecule type" value="Genomic_DNA"/>
</dbReference>
<proteinExistence type="predicted"/>
<dbReference type="Proteomes" id="UP001218188">
    <property type="component" value="Unassembled WGS sequence"/>
</dbReference>
<sequence length="237" mass="26515">MTKLLTRIDDISGLMAWPAKFNPDRPVCLPTSLLSSRQIGHQSNGVHRVQKFFAPPSAFLTFLLVFPSLGPWKAVGDSTKGEVRWQGFMVNGQPGEKVMDGGRTRVLEMNDSLQKHRIQARKNSSETKGGVGSGYLVRDCGPVKTVNEHRASRTQLVAKWVRLQGVCGALDEKGAWGLVTKCWWRKKCRWEKTKEKSEEIKWGKAVRDRSEEDRSRIKLSGGQYYIGEGKAQAGKTG</sequence>
<dbReference type="AlphaFoldDB" id="A0AAD6SCX6"/>
<evidence type="ECO:0000313" key="1">
    <source>
        <dbReference type="EMBL" id="KAJ7023890.1"/>
    </source>
</evidence>